<dbReference type="AlphaFoldDB" id="A0A6S6T0N6"/>
<keyword evidence="1" id="KW-0732">Signal</keyword>
<reference evidence="2" key="1">
    <citation type="submission" date="2020-01" db="EMBL/GenBank/DDBJ databases">
        <authorList>
            <person name="Meier V. D."/>
            <person name="Meier V D."/>
        </authorList>
    </citation>
    <scope>NUCLEOTIDE SEQUENCE</scope>
    <source>
        <strain evidence="2">HLG_WM_MAG_10</strain>
    </source>
</reference>
<protein>
    <recommendedName>
        <fullName evidence="3">Sensor of ECF-type sigma factor</fullName>
    </recommendedName>
</protein>
<accession>A0A6S6T0N6</accession>
<gene>
    <name evidence="2" type="ORF">HELGO_WM36886</name>
</gene>
<evidence type="ECO:0000256" key="1">
    <source>
        <dbReference type="SAM" id="SignalP"/>
    </source>
</evidence>
<dbReference type="EMBL" id="CACVAQ010000162">
    <property type="protein sequence ID" value="CAA6810227.1"/>
    <property type="molecule type" value="Genomic_DNA"/>
</dbReference>
<dbReference type="Pfam" id="PF07813">
    <property type="entry name" value="LTXXQ"/>
    <property type="match status" value="1"/>
</dbReference>
<evidence type="ECO:0000313" key="2">
    <source>
        <dbReference type="EMBL" id="CAA6810227.1"/>
    </source>
</evidence>
<feature type="chain" id="PRO_5028290438" description="Sensor of ECF-type sigma factor" evidence="1">
    <location>
        <begin position="22"/>
        <end position="147"/>
    </location>
</feature>
<dbReference type="GO" id="GO:0042597">
    <property type="term" value="C:periplasmic space"/>
    <property type="evidence" value="ECO:0007669"/>
    <property type="project" value="InterPro"/>
</dbReference>
<dbReference type="InterPro" id="IPR012899">
    <property type="entry name" value="LTXXQ"/>
</dbReference>
<feature type="signal peptide" evidence="1">
    <location>
        <begin position="1"/>
        <end position="21"/>
    </location>
</feature>
<evidence type="ECO:0008006" key="3">
    <source>
        <dbReference type="Google" id="ProtNLM"/>
    </source>
</evidence>
<proteinExistence type="predicted"/>
<name>A0A6S6T0N6_9BACT</name>
<organism evidence="2">
    <name type="scientific">uncultured Aureispira sp</name>
    <dbReference type="NCBI Taxonomy" id="1331704"/>
    <lineage>
        <taxon>Bacteria</taxon>
        <taxon>Pseudomonadati</taxon>
        <taxon>Bacteroidota</taxon>
        <taxon>Saprospiria</taxon>
        <taxon>Saprospirales</taxon>
        <taxon>Saprospiraceae</taxon>
        <taxon>Aureispira</taxon>
        <taxon>environmental samples</taxon>
    </lineage>
</organism>
<sequence>MKRNIIYGFLLFILSINLSQAQEHRSKDERIQALKVAFITEELDLTPEQSQGFWPLYNELHVKLHQLKKNRMKGFDVESLSDEALEALLEKHLKAEEEKVVLHRRYVERFKKVLTIRQVVKLTQSEHRFRRELLRRAKERRGGGRGK</sequence>